<evidence type="ECO:0000313" key="3">
    <source>
        <dbReference type="Proteomes" id="UP001055439"/>
    </source>
</evidence>
<protein>
    <submittedName>
        <fullName evidence="2">Uncharacterized protein</fullName>
    </submittedName>
</protein>
<evidence type="ECO:0000313" key="2">
    <source>
        <dbReference type="EMBL" id="URD92443.1"/>
    </source>
</evidence>
<dbReference type="EMBL" id="CP097505">
    <property type="protein sequence ID" value="URD92443.1"/>
    <property type="molecule type" value="Genomic_DNA"/>
</dbReference>
<sequence>MSRISKQHIGNLLQITYYVVLLDNSWQLHNPLHDTNPSTKKTWSFCLFCSYIVEVPTRAKRYAYVQLLTFLYCYLGIILVSNNVFCILLLPIYDSPINILSEM</sequence>
<accession>A0A9E7JT50</accession>
<reference evidence="2" key="1">
    <citation type="submission" date="2022-05" db="EMBL/GenBank/DDBJ databases">
        <title>The Musa troglodytarum L. genome provides insights into the mechanism of non-climacteric behaviour and enrichment of carotenoids.</title>
        <authorList>
            <person name="Wang J."/>
        </authorList>
    </citation>
    <scope>NUCLEOTIDE SEQUENCE</scope>
    <source>
        <tissue evidence="2">Leaf</tissue>
    </source>
</reference>
<gene>
    <name evidence="2" type="ORF">MUK42_37249</name>
</gene>
<name>A0A9E7JT50_9LILI</name>
<feature type="transmembrane region" description="Helical" evidence="1">
    <location>
        <begin position="67"/>
        <end position="93"/>
    </location>
</feature>
<keyword evidence="1" id="KW-0472">Membrane</keyword>
<keyword evidence="1" id="KW-1133">Transmembrane helix</keyword>
<proteinExistence type="predicted"/>
<keyword evidence="1" id="KW-0812">Transmembrane</keyword>
<dbReference type="Proteomes" id="UP001055439">
    <property type="component" value="Chromosome 3"/>
</dbReference>
<evidence type="ECO:0000256" key="1">
    <source>
        <dbReference type="SAM" id="Phobius"/>
    </source>
</evidence>
<organism evidence="2 3">
    <name type="scientific">Musa troglodytarum</name>
    <name type="common">fe'i banana</name>
    <dbReference type="NCBI Taxonomy" id="320322"/>
    <lineage>
        <taxon>Eukaryota</taxon>
        <taxon>Viridiplantae</taxon>
        <taxon>Streptophyta</taxon>
        <taxon>Embryophyta</taxon>
        <taxon>Tracheophyta</taxon>
        <taxon>Spermatophyta</taxon>
        <taxon>Magnoliopsida</taxon>
        <taxon>Liliopsida</taxon>
        <taxon>Zingiberales</taxon>
        <taxon>Musaceae</taxon>
        <taxon>Musa</taxon>
    </lineage>
</organism>
<dbReference type="AlphaFoldDB" id="A0A9E7JT50"/>
<keyword evidence="3" id="KW-1185">Reference proteome</keyword>